<dbReference type="EMBL" id="FNQR01000010">
    <property type="protein sequence ID" value="SEA92012.1"/>
    <property type="molecule type" value="Genomic_DNA"/>
</dbReference>
<evidence type="ECO:0000313" key="1">
    <source>
        <dbReference type="EMBL" id="SEA92012.1"/>
    </source>
</evidence>
<dbReference type="AlphaFoldDB" id="A0A1H4F6B1"/>
<gene>
    <name evidence="1" type="ORF">SAMN05421743_110116</name>
</gene>
<evidence type="ECO:0000313" key="2">
    <source>
        <dbReference type="Proteomes" id="UP000198584"/>
    </source>
</evidence>
<dbReference type="STRING" id="571932.SAMN05421743_110116"/>
<sequence>MEAVYEAVHFINKAMKLVDTPIYDGEPNGGMM</sequence>
<name>A0A1H4F6B1_9BACI</name>
<reference evidence="1 2" key="1">
    <citation type="submission" date="2016-10" db="EMBL/GenBank/DDBJ databases">
        <authorList>
            <person name="de Groot N.N."/>
        </authorList>
    </citation>
    <scope>NUCLEOTIDE SEQUENCE [LARGE SCALE GENOMIC DNA]</scope>
    <source>
        <strain evidence="1 2">CCM7597</strain>
    </source>
</reference>
<keyword evidence="2" id="KW-1185">Reference proteome</keyword>
<proteinExistence type="predicted"/>
<dbReference type="Proteomes" id="UP000198584">
    <property type="component" value="Unassembled WGS sequence"/>
</dbReference>
<accession>A0A1H4F6B1</accession>
<organism evidence="1 2">
    <name type="scientific">Thalassobacillus cyri</name>
    <dbReference type="NCBI Taxonomy" id="571932"/>
    <lineage>
        <taxon>Bacteria</taxon>
        <taxon>Bacillati</taxon>
        <taxon>Bacillota</taxon>
        <taxon>Bacilli</taxon>
        <taxon>Bacillales</taxon>
        <taxon>Bacillaceae</taxon>
        <taxon>Thalassobacillus</taxon>
    </lineage>
</organism>
<protein>
    <submittedName>
        <fullName evidence="1">Uncharacterized protein</fullName>
    </submittedName>
</protein>